<keyword evidence="4" id="KW-1185">Reference proteome</keyword>
<feature type="compositionally biased region" description="Polar residues" evidence="1">
    <location>
        <begin position="31"/>
        <end position="52"/>
    </location>
</feature>
<proteinExistence type="predicted"/>
<organism evidence="3 4">
    <name type="scientific">Colletotrichum nymphaeae SA-01</name>
    <dbReference type="NCBI Taxonomy" id="1460502"/>
    <lineage>
        <taxon>Eukaryota</taxon>
        <taxon>Fungi</taxon>
        <taxon>Dikarya</taxon>
        <taxon>Ascomycota</taxon>
        <taxon>Pezizomycotina</taxon>
        <taxon>Sordariomycetes</taxon>
        <taxon>Hypocreomycetidae</taxon>
        <taxon>Glomerellales</taxon>
        <taxon>Glomerellaceae</taxon>
        <taxon>Colletotrichum</taxon>
        <taxon>Colletotrichum acutatum species complex</taxon>
    </lineage>
</organism>
<accession>A0A135TUT0</accession>
<feature type="signal peptide" evidence="2">
    <location>
        <begin position="1"/>
        <end position="18"/>
    </location>
</feature>
<evidence type="ECO:0000256" key="1">
    <source>
        <dbReference type="SAM" id="MobiDB-lite"/>
    </source>
</evidence>
<evidence type="ECO:0000313" key="4">
    <source>
        <dbReference type="Proteomes" id="UP000070054"/>
    </source>
</evidence>
<evidence type="ECO:0000256" key="2">
    <source>
        <dbReference type="SAM" id="SignalP"/>
    </source>
</evidence>
<dbReference type="AlphaFoldDB" id="A0A135TUT0"/>
<evidence type="ECO:0000313" key="3">
    <source>
        <dbReference type="EMBL" id="KXH51903.1"/>
    </source>
</evidence>
<feature type="chain" id="PRO_5007804212" evidence="2">
    <location>
        <begin position="19"/>
        <end position="269"/>
    </location>
</feature>
<feature type="region of interest" description="Disordered" evidence="1">
    <location>
        <begin position="239"/>
        <end position="269"/>
    </location>
</feature>
<feature type="region of interest" description="Disordered" evidence="1">
    <location>
        <begin position="20"/>
        <end position="52"/>
    </location>
</feature>
<feature type="compositionally biased region" description="Basic and acidic residues" evidence="1">
    <location>
        <begin position="239"/>
        <end position="254"/>
    </location>
</feature>
<protein>
    <submittedName>
        <fullName evidence="3">Uncharacterized protein</fullName>
    </submittedName>
</protein>
<gene>
    <name evidence="3" type="ORF">CNYM01_11837</name>
</gene>
<dbReference type="OrthoDB" id="4840619at2759"/>
<name>A0A135TUT0_9PEZI</name>
<reference evidence="3 4" key="1">
    <citation type="submission" date="2014-02" db="EMBL/GenBank/DDBJ databases">
        <title>The genome sequence of Colletotrichum nymphaeae SA-01.</title>
        <authorList>
            <person name="Baroncelli R."/>
            <person name="Thon M.R."/>
        </authorList>
    </citation>
    <scope>NUCLEOTIDE SEQUENCE [LARGE SCALE GENOMIC DNA]</scope>
    <source>
        <strain evidence="3 4">SA-01</strain>
    </source>
</reference>
<comment type="caution">
    <text evidence="3">The sequence shown here is derived from an EMBL/GenBank/DDBJ whole genome shotgun (WGS) entry which is preliminary data.</text>
</comment>
<sequence length="269" mass="29963">MQITSSLAYLLLAATASCNHDGSNREADTPGVTTTQLSSITPFSPASPSHVGQNSKEIAYAPSLVIPAPVPTTLITSAEPAPSGALLLAPPKGRRPANGLPWYLERDIKDLNTVWCVSRGHYDVSYKPFHVWALAGQIHPRHKHKFTFPTLMKEEEPGGEYEIIPRTYRVTANNYLPDVVDVKDLLCMYIRARNFGEVRPDIETGTNAILAKIDDHTLLKIMPYPTVIKVEPLFNIHGEPHPNDWKNQQDDRPLRPVKQRPFPVPTLLP</sequence>
<dbReference type="Proteomes" id="UP000070054">
    <property type="component" value="Unassembled WGS sequence"/>
</dbReference>
<dbReference type="EMBL" id="JEMN01001013">
    <property type="protein sequence ID" value="KXH51903.1"/>
    <property type="molecule type" value="Genomic_DNA"/>
</dbReference>
<keyword evidence="2" id="KW-0732">Signal</keyword>